<dbReference type="EMBL" id="JAPDFW010000089">
    <property type="protein sequence ID" value="KAJ5071334.1"/>
    <property type="molecule type" value="Genomic_DNA"/>
</dbReference>
<dbReference type="InterPro" id="IPR011268">
    <property type="entry name" value="Purine_phosphorylase"/>
</dbReference>
<name>A0A9Q0R8S4_ANAIG</name>
<organism evidence="10 11">
    <name type="scientific">Anaeramoeba ignava</name>
    <name type="common">Anaerobic marine amoeba</name>
    <dbReference type="NCBI Taxonomy" id="1746090"/>
    <lineage>
        <taxon>Eukaryota</taxon>
        <taxon>Metamonada</taxon>
        <taxon>Anaeramoebidae</taxon>
        <taxon>Anaeramoeba</taxon>
    </lineage>
</organism>
<keyword evidence="8" id="KW-0472">Membrane</keyword>
<feature type="domain" description="Nucleoside phosphorylase" evidence="9">
    <location>
        <begin position="30"/>
        <end position="264"/>
    </location>
</feature>
<dbReference type="PANTHER" id="PTHR11904">
    <property type="entry name" value="METHYLTHIOADENOSINE/PURINE NUCLEOSIDE PHOSPHORYLASE"/>
    <property type="match status" value="1"/>
</dbReference>
<keyword evidence="11" id="KW-1185">Reference proteome</keyword>
<feature type="domain" description="Nucleoside phosphorylase" evidence="9">
    <location>
        <begin position="332"/>
        <end position="562"/>
    </location>
</feature>
<reference evidence="10" key="1">
    <citation type="submission" date="2022-10" db="EMBL/GenBank/DDBJ databases">
        <title>Novel sulphate-reducing endosymbionts in the free-living metamonad Anaeramoeba.</title>
        <authorList>
            <person name="Jerlstrom-Hultqvist J."/>
            <person name="Cepicka I."/>
            <person name="Gallot-Lavallee L."/>
            <person name="Salas-Leiva D."/>
            <person name="Curtis B.A."/>
            <person name="Zahonova K."/>
            <person name="Pipaliya S."/>
            <person name="Dacks J."/>
            <person name="Roger A.J."/>
        </authorList>
    </citation>
    <scope>NUCLEOTIDE SEQUENCE</scope>
    <source>
        <strain evidence="10">BMAN</strain>
    </source>
</reference>
<evidence type="ECO:0000256" key="4">
    <source>
        <dbReference type="ARBA" id="ARBA00022676"/>
    </source>
</evidence>
<dbReference type="Gene3D" id="3.40.50.1580">
    <property type="entry name" value="Nucleoside phosphorylase domain"/>
    <property type="match status" value="3"/>
</dbReference>
<dbReference type="EC" id="2.4.2.1" evidence="3"/>
<evidence type="ECO:0000256" key="2">
    <source>
        <dbReference type="ARBA" id="ARBA00006751"/>
    </source>
</evidence>
<keyword evidence="8" id="KW-1133">Transmembrane helix</keyword>
<dbReference type="GO" id="GO:0009116">
    <property type="term" value="P:nucleoside metabolic process"/>
    <property type="evidence" value="ECO:0007669"/>
    <property type="project" value="InterPro"/>
</dbReference>
<dbReference type="Pfam" id="PF01048">
    <property type="entry name" value="PNP_UDP_1"/>
    <property type="match status" value="3"/>
</dbReference>
<dbReference type="CDD" id="cd09009">
    <property type="entry name" value="PNP-EcPNPII_like"/>
    <property type="match status" value="1"/>
</dbReference>
<dbReference type="OrthoDB" id="10261782at2759"/>
<dbReference type="InterPro" id="IPR000845">
    <property type="entry name" value="Nucleoside_phosphorylase_d"/>
</dbReference>
<dbReference type="GO" id="GO:0004731">
    <property type="term" value="F:purine-nucleoside phosphorylase activity"/>
    <property type="evidence" value="ECO:0007669"/>
    <property type="project" value="UniProtKB-EC"/>
</dbReference>
<evidence type="ECO:0000256" key="3">
    <source>
        <dbReference type="ARBA" id="ARBA00011886"/>
    </source>
</evidence>
<dbReference type="GO" id="GO:0005737">
    <property type="term" value="C:cytoplasm"/>
    <property type="evidence" value="ECO:0007669"/>
    <property type="project" value="TreeGrafter"/>
</dbReference>
<feature type="coiled-coil region" evidence="7">
    <location>
        <begin position="260"/>
        <end position="287"/>
    </location>
</feature>
<dbReference type="Proteomes" id="UP001149090">
    <property type="component" value="Unassembled WGS sequence"/>
</dbReference>
<evidence type="ECO:0000313" key="10">
    <source>
        <dbReference type="EMBL" id="KAJ5071334.1"/>
    </source>
</evidence>
<protein>
    <recommendedName>
        <fullName evidence="3">purine-nucleoside phosphorylase</fullName>
        <ecNumber evidence="3">2.4.2.1</ecNumber>
    </recommendedName>
    <alternativeName>
        <fullName evidence="6">Inosine-guanosine phosphorylase</fullName>
    </alternativeName>
</protein>
<evidence type="ECO:0000259" key="9">
    <source>
        <dbReference type="Pfam" id="PF01048"/>
    </source>
</evidence>
<feature type="domain" description="Nucleoside phosphorylase" evidence="9">
    <location>
        <begin position="691"/>
        <end position="823"/>
    </location>
</feature>
<dbReference type="InterPro" id="IPR035994">
    <property type="entry name" value="Nucleoside_phosphorylase_sf"/>
</dbReference>
<keyword evidence="8" id="KW-0812">Transmembrane</keyword>
<dbReference type="AlphaFoldDB" id="A0A9Q0R8S4"/>
<keyword evidence="5" id="KW-0808">Transferase</keyword>
<keyword evidence="4" id="KW-0328">Glycosyltransferase</keyword>
<dbReference type="NCBIfam" id="NF006054">
    <property type="entry name" value="PRK08202.1"/>
    <property type="match status" value="1"/>
</dbReference>
<sequence>MIERIKISEYNQKLLSAVNIIKERIGEGDIGMVLGSGLGSLADTIENVKEIPYSEIPGMPQTSVSSHKGCLIGGKLKGKNVLCLSGRVHEYEGYSDHELTYGIRLLGLCGCKILIITNAAGGCGEGMEPGSIMAITDHIFPSKTNLLTDSFIDPILGEELPNLSDVYSSRLLNIARGTYLLSPGPAFETAEEVQSGIRGGATAFGMSTIVEVLAAKKLGMEVFGFSHISNIAAGISKKKLKHEDITEQIETSGPRMCKFVKEFVSRITFLEQEKEKFEEKKLDMKYENIYIPPYYKPPPPKYEHIREAGDYIRKKILALPKVCLFVSCYHEMENIESHFSIQQTISLKKIPFMPIISPSAHFAHLFFGHTRKNRVPGCLVFSKDFRGFYEGELSFLVLLFRELGVNFMIQTFIASGINQNENQEQKDVMIIDDIVNYHLTGIQCNDNEINQKVKKTAFVLNNDLKSQFEKIANNDKLNIFRGVFSTGMTPMYLTNNGFKFQSVSGVDAFGMESLDGFLTARNFDVKFLGIANVVYYQKDIKIVTEKLISQNAHKSASKFMKCLIDMIDSQVETNLPEKQSFVEQKTQIPLDNQEKTPKKEAKKSLLATEFPPEPIYDQGVYGHVEKIKSTLSKLLNGLKIELAILIENGVEEFKNVLTLKNFKRTKTIPLSEIANLVSPDYKLEDDFHDDNNGFVVFGEFLNVGVMLIYPGSNEPHSKTSIHDVVIVLRLAHLFSVKSLFLLCELCSVNPELQIGDFVLVKDHTNFSGISPIRGLHDEKWGPMFCDMTTTYSNKSMIEIMNKLKIPVKEVNAMISVDPIYSSVALATPAKNLCGADVISAGQLYQTITITQMEMKAIALGIIHTKIDTEKRVIENLESFEQKNKIEANLREIIEGYIRNRSFQESNFEKIINYTIGATILVSAGIAIRNNLRK</sequence>
<comment type="pathway">
    <text evidence="1">Purine metabolism; purine nucleoside salvage.</text>
</comment>
<evidence type="ECO:0000256" key="8">
    <source>
        <dbReference type="SAM" id="Phobius"/>
    </source>
</evidence>
<feature type="transmembrane region" description="Helical" evidence="8">
    <location>
        <begin position="910"/>
        <end position="927"/>
    </location>
</feature>
<comment type="similarity">
    <text evidence="2">Belongs to the PNP/MTAP phosphorylase family.</text>
</comment>
<evidence type="ECO:0000313" key="11">
    <source>
        <dbReference type="Proteomes" id="UP001149090"/>
    </source>
</evidence>
<dbReference type="SUPFAM" id="SSF53167">
    <property type="entry name" value="Purine and uridine phosphorylases"/>
    <property type="match status" value="3"/>
</dbReference>
<evidence type="ECO:0000256" key="7">
    <source>
        <dbReference type="SAM" id="Coils"/>
    </source>
</evidence>
<evidence type="ECO:0000256" key="5">
    <source>
        <dbReference type="ARBA" id="ARBA00022679"/>
    </source>
</evidence>
<dbReference type="PANTHER" id="PTHR11904:SF9">
    <property type="entry name" value="PURINE NUCLEOSIDE PHOSPHORYLASE-RELATED"/>
    <property type="match status" value="1"/>
</dbReference>
<accession>A0A9Q0R8S4</accession>
<keyword evidence="7" id="KW-0175">Coiled coil</keyword>
<evidence type="ECO:0000256" key="1">
    <source>
        <dbReference type="ARBA" id="ARBA00005058"/>
    </source>
</evidence>
<gene>
    <name evidence="10" type="ORF">M0811_10396</name>
</gene>
<dbReference type="NCBIfam" id="TIGR01697">
    <property type="entry name" value="PNPH-PUNA-XAPA"/>
    <property type="match status" value="1"/>
</dbReference>
<comment type="caution">
    <text evidence="10">The sequence shown here is derived from an EMBL/GenBank/DDBJ whole genome shotgun (WGS) entry which is preliminary data.</text>
</comment>
<evidence type="ECO:0000256" key="6">
    <source>
        <dbReference type="ARBA" id="ARBA00031036"/>
    </source>
</evidence>
<proteinExistence type="inferred from homology"/>